<evidence type="ECO:0000256" key="3">
    <source>
        <dbReference type="SAM" id="SignalP"/>
    </source>
</evidence>
<comment type="subcellular location">
    <subcellularLocation>
        <location evidence="1">Cell envelope</location>
    </subcellularLocation>
</comment>
<feature type="domain" description="Multidrug resistance protein MdtA-like beta-barrel" evidence="5">
    <location>
        <begin position="213"/>
        <end position="271"/>
    </location>
</feature>
<protein>
    <submittedName>
        <fullName evidence="7">Efflux RND transporter periplasmic adaptor subunit</fullName>
    </submittedName>
</protein>
<feature type="chain" id="PRO_5041956743" evidence="3">
    <location>
        <begin position="24"/>
        <end position="354"/>
    </location>
</feature>
<feature type="domain" description="Multidrug resistance protein MdtA-like barrel-sandwich hybrid" evidence="4">
    <location>
        <begin position="61"/>
        <end position="185"/>
    </location>
</feature>
<dbReference type="PROSITE" id="PS51257">
    <property type="entry name" value="PROKAR_LIPOPROTEIN"/>
    <property type="match status" value="1"/>
</dbReference>
<dbReference type="RefSeq" id="WP_301189442.1">
    <property type="nucleotide sequence ID" value="NZ_JAPDPJ010000007.1"/>
</dbReference>
<dbReference type="AlphaFoldDB" id="A0AAE3M2P8"/>
<dbReference type="Gene3D" id="2.40.50.100">
    <property type="match status" value="1"/>
</dbReference>
<accession>A0AAE3M2P8</accession>
<keyword evidence="3" id="KW-0732">Signal</keyword>
<dbReference type="InterPro" id="IPR058625">
    <property type="entry name" value="MdtA-like_BSH"/>
</dbReference>
<proteinExistence type="inferred from homology"/>
<evidence type="ECO:0000259" key="4">
    <source>
        <dbReference type="Pfam" id="PF25917"/>
    </source>
</evidence>
<dbReference type="InterPro" id="IPR006143">
    <property type="entry name" value="RND_pump_MFP"/>
</dbReference>
<evidence type="ECO:0000256" key="2">
    <source>
        <dbReference type="ARBA" id="ARBA00009477"/>
    </source>
</evidence>
<organism evidence="7 8">
    <name type="scientific">Plebeiibacterium sediminum</name>
    <dbReference type="NCBI Taxonomy" id="2992112"/>
    <lineage>
        <taxon>Bacteria</taxon>
        <taxon>Pseudomonadati</taxon>
        <taxon>Bacteroidota</taxon>
        <taxon>Bacteroidia</taxon>
        <taxon>Marinilabiliales</taxon>
        <taxon>Marinilabiliaceae</taxon>
        <taxon>Plebeiibacterium</taxon>
    </lineage>
</organism>
<dbReference type="GO" id="GO:0005886">
    <property type="term" value="C:plasma membrane"/>
    <property type="evidence" value="ECO:0007669"/>
    <property type="project" value="TreeGrafter"/>
</dbReference>
<evidence type="ECO:0000259" key="5">
    <source>
        <dbReference type="Pfam" id="PF25944"/>
    </source>
</evidence>
<comment type="similarity">
    <text evidence="2">Belongs to the membrane fusion protein (MFP) (TC 8.A.1) family.</text>
</comment>
<dbReference type="Gene3D" id="2.40.420.20">
    <property type="match status" value="1"/>
</dbReference>
<keyword evidence="8" id="KW-1185">Reference proteome</keyword>
<dbReference type="Pfam" id="PF25917">
    <property type="entry name" value="BSH_RND"/>
    <property type="match status" value="1"/>
</dbReference>
<dbReference type="SUPFAM" id="SSF111369">
    <property type="entry name" value="HlyD-like secretion proteins"/>
    <property type="match status" value="1"/>
</dbReference>
<comment type="caution">
    <text evidence="7">The sequence shown here is derived from an EMBL/GenBank/DDBJ whole genome shotgun (WGS) entry which is preliminary data.</text>
</comment>
<evidence type="ECO:0000313" key="7">
    <source>
        <dbReference type="EMBL" id="MCW3785871.1"/>
    </source>
</evidence>
<dbReference type="GO" id="GO:0030313">
    <property type="term" value="C:cell envelope"/>
    <property type="evidence" value="ECO:0007669"/>
    <property type="project" value="UniProtKB-SubCell"/>
</dbReference>
<gene>
    <name evidence="7" type="ORF">OM075_05300</name>
</gene>
<dbReference type="Proteomes" id="UP001209229">
    <property type="component" value="Unassembled WGS sequence"/>
</dbReference>
<dbReference type="EMBL" id="JAPDPJ010000007">
    <property type="protein sequence ID" value="MCW3785871.1"/>
    <property type="molecule type" value="Genomic_DNA"/>
</dbReference>
<evidence type="ECO:0000313" key="8">
    <source>
        <dbReference type="Proteomes" id="UP001209229"/>
    </source>
</evidence>
<dbReference type="GO" id="GO:0022857">
    <property type="term" value="F:transmembrane transporter activity"/>
    <property type="evidence" value="ECO:0007669"/>
    <property type="project" value="InterPro"/>
</dbReference>
<evidence type="ECO:0000259" key="6">
    <source>
        <dbReference type="Pfam" id="PF25967"/>
    </source>
</evidence>
<dbReference type="GO" id="GO:0046677">
    <property type="term" value="P:response to antibiotic"/>
    <property type="evidence" value="ECO:0007669"/>
    <property type="project" value="TreeGrafter"/>
</dbReference>
<dbReference type="Gene3D" id="2.40.30.170">
    <property type="match status" value="1"/>
</dbReference>
<dbReference type="PANTHER" id="PTHR30158:SF23">
    <property type="entry name" value="MULTIDRUG RESISTANCE PROTEIN MEXA"/>
    <property type="match status" value="1"/>
</dbReference>
<reference evidence="7" key="1">
    <citation type="submission" date="2022-10" db="EMBL/GenBank/DDBJ databases">
        <authorList>
            <person name="Yu W.X."/>
        </authorList>
    </citation>
    <scope>NUCLEOTIDE SEQUENCE</scope>
    <source>
        <strain evidence="7">AAT</strain>
    </source>
</reference>
<dbReference type="InterPro" id="IPR058627">
    <property type="entry name" value="MdtA-like_C"/>
</dbReference>
<evidence type="ECO:0000256" key="1">
    <source>
        <dbReference type="ARBA" id="ARBA00004196"/>
    </source>
</evidence>
<dbReference type="Pfam" id="PF25967">
    <property type="entry name" value="RND-MFP_C"/>
    <property type="match status" value="1"/>
</dbReference>
<sequence length="354" mass="38332">MNLQKITIGALGLLLLVSCGKTAENTEAVKPTKKYPVSELVAKDVELHSVFPTVLKGQVDIEIKPRVDGFIEAVYVDEGSVVKKGTPLFKINSPSSVQSLKTAQANYNNAQLDVERMRPLAEKGIISDVLLKSYENAYHTAKANLENAKASMGWTTVTSPIDGTVGTIPFRIGSLVNSSSVLTNIANTDNVVAYFSMNEKELLQYMRKWEGGTQAEKIEKMPSLKLLLADGSEYEEEGRIETISGVVDPATGAVNFRAVFSNPHGLLRSGTSGKVIIPTLLKDVFVIPQKATFAQQNKVLVYKLEGKKTVQKVITVESTPDGKNFAVLDGLNAGDKIVTDGISTLSNGMEIQIQ</sequence>
<feature type="domain" description="Multidrug resistance protein MdtA-like C-terminal permuted SH3" evidence="6">
    <location>
        <begin position="284"/>
        <end position="343"/>
    </location>
</feature>
<dbReference type="Gene3D" id="1.10.287.470">
    <property type="entry name" value="Helix hairpin bin"/>
    <property type="match status" value="1"/>
</dbReference>
<dbReference type="InterPro" id="IPR058626">
    <property type="entry name" value="MdtA-like_b-barrel"/>
</dbReference>
<dbReference type="NCBIfam" id="TIGR01730">
    <property type="entry name" value="RND_mfp"/>
    <property type="match status" value="1"/>
</dbReference>
<feature type="signal peptide" evidence="3">
    <location>
        <begin position="1"/>
        <end position="23"/>
    </location>
</feature>
<name>A0AAE3M2P8_9BACT</name>
<dbReference type="Pfam" id="PF25944">
    <property type="entry name" value="Beta-barrel_RND"/>
    <property type="match status" value="1"/>
</dbReference>
<dbReference type="PANTHER" id="PTHR30158">
    <property type="entry name" value="ACRA/E-RELATED COMPONENT OF DRUG EFFLUX TRANSPORTER"/>
    <property type="match status" value="1"/>
</dbReference>